<dbReference type="GO" id="GO:0006508">
    <property type="term" value="P:proteolysis"/>
    <property type="evidence" value="ECO:0007669"/>
    <property type="project" value="UniProtKB-KW"/>
</dbReference>
<sequence>MGITYVTTQVFDLGKANRPYQAEFLVDTGAIDCMAPGEQLEKTGIRKERTSIYDLATYELANGETVEYEVGFARITILGQETVSQILFGPQGIEPILGVVVLENLGFVVDSGSNQLKKVAARPLKSKFFILQ</sequence>
<dbReference type="GO" id="GO:0008233">
    <property type="term" value="F:peptidase activity"/>
    <property type="evidence" value="ECO:0007669"/>
    <property type="project" value="UniProtKB-KW"/>
</dbReference>
<name>A0A450X6K2_9GAMM</name>
<dbReference type="AlphaFoldDB" id="A0A450X6K2"/>
<evidence type="ECO:0000313" key="1">
    <source>
        <dbReference type="EMBL" id="VFK24903.1"/>
    </source>
</evidence>
<keyword evidence="1" id="KW-0645">Protease</keyword>
<accession>A0A450X6K2</accession>
<reference evidence="1" key="1">
    <citation type="submission" date="2019-02" db="EMBL/GenBank/DDBJ databases">
        <authorList>
            <person name="Gruber-Vodicka R. H."/>
            <person name="Seah K. B. B."/>
        </authorList>
    </citation>
    <scope>NUCLEOTIDE SEQUENCE</scope>
    <source>
        <strain evidence="1">BECK_BZ197</strain>
    </source>
</reference>
<dbReference type="Gene3D" id="2.40.70.10">
    <property type="entry name" value="Acid Proteases"/>
    <property type="match status" value="1"/>
</dbReference>
<keyword evidence="1" id="KW-0378">Hydrolase</keyword>
<proteinExistence type="predicted"/>
<dbReference type="EMBL" id="CAADFO010000010">
    <property type="protein sequence ID" value="VFK24903.1"/>
    <property type="molecule type" value="Genomic_DNA"/>
</dbReference>
<organism evidence="1">
    <name type="scientific">Candidatus Kentrum sp. MB</name>
    <dbReference type="NCBI Taxonomy" id="2138164"/>
    <lineage>
        <taxon>Bacteria</taxon>
        <taxon>Pseudomonadati</taxon>
        <taxon>Pseudomonadota</taxon>
        <taxon>Gammaproteobacteria</taxon>
        <taxon>Candidatus Kentrum</taxon>
    </lineage>
</organism>
<protein>
    <submittedName>
        <fullName evidence="1">Predicted aspartyl protease</fullName>
    </submittedName>
</protein>
<gene>
    <name evidence="1" type="ORF">BECKMB1821G_GA0114241_101031</name>
</gene>
<dbReference type="InterPro" id="IPR021109">
    <property type="entry name" value="Peptidase_aspartic_dom_sf"/>
</dbReference>